<evidence type="ECO:0000313" key="2">
    <source>
        <dbReference type="Proteomes" id="UP000663879"/>
    </source>
</evidence>
<keyword evidence="2" id="KW-1185">Reference proteome</keyword>
<name>A0A813YBZ5_9BILA</name>
<organism evidence="1 2">
    <name type="scientific">Brachionus calyciflorus</name>
    <dbReference type="NCBI Taxonomy" id="104777"/>
    <lineage>
        <taxon>Eukaryota</taxon>
        <taxon>Metazoa</taxon>
        <taxon>Spiralia</taxon>
        <taxon>Gnathifera</taxon>
        <taxon>Rotifera</taxon>
        <taxon>Eurotatoria</taxon>
        <taxon>Monogononta</taxon>
        <taxon>Pseudotrocha</taxon>
        <taxon>Ploima</taxon>
        <taxon>Brachionidae</taxon>
        <taxon>Brachionus</taxon>
    </lineage>
</organism>
<proteinExistence type="predicted"/>
<sequence length="168" mass="19505">MSIIRKFLNLDSSFINKLETVTTTGKSIWSVTLKEPFNFRELIGKSITINDQSYQLENAEEPIKNDKTFTYKFYGLKSNFDKDLIEKHLVSEGVHSFEIVDIYDEFMKDVEFRPLKTGTKLRFDAFQNADLEKYNNIFQLTEQKQGLERENINEINAEITSTIIGAAL</sequence>
<accession>A0A813YBZ5</accession>
<comment type="caution">
    <text evidence="1">The sequence shown here is derived from an EMBL/GenBank/DDBJ whole genome shotgun (WGS) entry which is preliminary data.</text>
</comment>
<dbReference type="EMBL" id="CAJNOC010001661">
    <property type="protein sequence ID" value="CAF0882039.1"/>
    <property type="molecule type" value="Genomic_DNA"/>
</dbReference>
<protein>
    <submittedName>
        <fullName evidence="1">Uncharacterized protein</fullName>
    </submittedName>
</protein>
<reference evidence="1" key="1">
    <citation type="submission" date="2021-02" db="EMBL/GenBank/DDBJ databases">
        <authorList>
            <person name="Nowell W R."/>
        </authorList>
    </citation>
    <scope>NUCLEOTIDE SEQUENCE</scope>
    <source>
        <strain evidence="1">Ploen Becks lab</strain>
    </source>
</reference>
<gene>
    <name evidence="1" type="ORF">OXX778_LOCUS10462</name>
</gene>
<dbReference type="AlphaFoldDB" id="A0A813YBZ5"/>
<evidence type="ECO:0000313" key="1">
    <source>
        <dbReference type="EMBL" id="CAF0882039.1"/>
    </source>
</evidence>
<dbReference type="Proteomes" id="UP000663879">
    <property type="component" value="Unassembled WGS sequence"/>
</dbReference>